<dbReference type="Proteomes" id="UP000332933">
    <property type="component" value="Unassembled WGS sequence"/>
</dbReference>
<protein>
    <submittedName>
        <fullName evidence="2">Aste57867_8302 protein</fullName>
    </submittedName>
</protein>
<reference evidence="1" key="2">
    <citation type="submission" date="2019-06" db="EMBL/GenBank/DDBJ databases">
        <title>Genomics analysis of Aphanomyces spp. identifies a new class of oomycete effector associated with host adaptation.</title>
        <authorList>
            <person name="Gaulin E."/>
        </authorList>
    </citation>
    <scope>NUCLEOTIDE SEQUENCE</scope>
    <source>
        <strain evidence="1">CBS 578.67</strain>
    </source>
</reference>
<evidence type="ECO:0000313" key="1">
    <source>
        <dbReference type="EMBL" id="KAF0701193.1"/>
    </source>
</evidence>
<dbReference type="PANTHER" id="PTHR47169:SF2">
    <property type="entry name" value="OS01G0541250 PROTEIN"/>
    <property type="match status" value="1"/>
</dbReference>
<accession>A0A485KJY2</accession>
<dbReference type="EMBL" id="VJMH01005098">
    <property type="protein sequence ID" value="KAF0701193.1"/>
    <property type="molecule type" value="Genomic_DNA"/>
</dbReference>
<dbReference type="Gene3D" id="3.30.420.10">
    <property type="entry name" value="Ribonuclease H-like superfamily/Ribonuclease H"/>
    <property type="match status" value="1"/>
</dbReference>
<gene>
    <name evidence="2" type="primary">Aste57867_8302</name>
    <name evidence="1" type="ORF">As57867_008271</name>
    <name evidence="2" type="ORF">ASTE57867_8302</name>
</gene>
<proteinExistence type="predicted"/>
<dbReference type="InterPro" id="IPR036397">
    <property type="entry name" value="RNaseH_sf"/>
</dbReference>
<evidence type="ECO:0000313" key="3">
    <source>
        <dbReference type="Proteomes" id="UP000332933"/>
    </source>
</evidence>
<reference evidence="2 3" key="1">
    <citation type="submission" date="2019-03" db="EMBL/GenBank/DDBJ databases">
        <authorList>
            <person name="Gaulin E."/>
            <person name="Dumas B."/>
        </authorList>
    </citation>
    <scope>NUCLEOTIDE SEQUENCE [LARGE SCALE GENOMIC DNA]</scope>
    <source>
        <strain evidence="2">CBS 568.67</strain>
    </source>
</reference>
<organism evidence="2 3">
    <name type="scientific">Aphanomyces stellatus</name>
    <dbReference type="NCBI Taxonomy" id="120398"/>
    <lineage>
        <taxon>Eukaryota</taxon>
        <taxon>Sar</taxon>
        <taxon>Stramenopiles</taxon>
        <taxon>Oomycota</taxon>
        <taxon>Saprolegniomycetes</taxon>
        <taxon>Saprolegniales</taxon>
        <taxon>Verrucalvaceae</taxon>
        <taxon>Aphanomyces</taxon>
    </lineage>
</organism>
<evidence type="ECO:0000313" key="2">
    <source>
        <dbReference type="EMBL" id="VFT85189.1"/>
    </source>
</evidence>
<dbReference type="EMBL" id="CAADRA010005119">
    <property type="protein sequence ID" value="VFT85189.1"/>
    <property type="molecule type" value="Genomic_DNA"/>
</dbReference>
<name>A0A485KJY2_9STRA</name>
<dbReference type="PANTHER" id="PTHR47169">
    <property type="entry name" value="OS01G0541250 PROTEIN"/>
    <property type="match status" value="1"/>
</dbReference>
<dbReference type="AlphaFoldDB" id="A0A485KJY2"/>
<sequence>MGKPDLTNQAREAILREVFLKSSGNFLARLPNGLGSELAAKYSCTESTIRKLLSRARKQGVVDGNMSFSVANRKKGRCGRKFKFTPEQVKAKLLELPLADRTTLRSISEKTEVKLATLHRYLKHGMFRAHSSIVRPVLTDANKYARLKFAASMVGSDMMLKEMEDVVHLDEKWFYITKSKRFITKVMFLSAVAQPRYDEVTGLWWNGKIGTWPFTEKVAAARSSVNRLAGIIETKTITVTKDIYRSFLVNKVLPAIESTWQGPTPVIKLQHDNAKAHVTSTDAGLCAAFLSSAGRGWSFSLDPQPPNSPDMNILDLGFFAAIQSLQHRLSARTIDELVSNVHRSFDEYPMESLDMTFMSLQACLTETLRHFGDNTYKIPHMSKSKLARKGLLPRNCHCPPDVYAAARARLEAPHSAALELAFESEQREARTIA</sequence>
<dbReference type="GO" id="GO:0003676">
    <property type="term" value="F:nucleic acid binding"/>
    <property type="evidence" value="ECO:0007669"/>
    <property type="project" value="InterPro"/>
</dbReference>
<keyword evidence="3" id="KW-1185">Reference proteome</keyword>